<name>A0A150T020_SORCE</name>
<dbReference type="InterPro" id="IPR012669">
    <property type="entry name" value="Pectate_lyase"/>
</dbReference>
<dbReference type="Pfam" id="PF09492">
    <property type="entry name" value="Pec_lyase"/>
    <property type="match status" value="1"/>
</dbReference>
<dbReference type="Gene3D" id="1.50.10.20">
    <property type="match status" value="1"/>
</dbReference>
<evidence type="ECO:0000256" key="1">
    <source>
        <dbReference type="SAM" id="MobiDB-lite"/>
    </source>
</evidence>
<dbReference type="PROSITE" id="PS51257">
    <property type="entry name" value="PROKAR_LIPOPROTEIN"/>
    <property type="match status" value="1"/>
</dbReference>
<dbReference type="Proteomes" id="UP000075515">
    <property type="component" value="Unassembled WGS sequence"/>
</dbReference>
<proteinExistence type="predicted"/>
<evidence type="ECO:0000313" key="3">
    <source>
        <dbReference type="EMBL" id="KYF98029.1"/>
    </source>
</evidence>
<reference evidence="3 4" key="1">
    <citation type="submission" date="2014-02" db="EMBL/GenBank/DDBJ databases">
        <title>The small core and large imbalanced accessory genome model reveals a collaborative survival strategy of Sorangium cellulosum strains in nature.</title>
        <authorList>
            <person name="Han K."/>
            <person name="Peng R."/>
            <person name="Blom J."/>
            <person name="Li Y.-Z."/>
        </authorList>
    </citation>
    <scope>NUCLEOTIDE SEQUENCE [LARGE SCALE GENOMIC DNA]</scope>
    <source>
        <strain evidence="3 4">So0149</strain>
    </source>
</reference>
<organism evidence="3 4">
    <name type="scientific">Sorangium cellulosum</name>
    <name type="common">Polyangium cellulosum</name>
    <dbReference type="NCBI Taxonomy" id="56"/>
    <lineage>
        <taxon>Bacteria</taxon>
        <taxon>Pseudomonadati</taxon>
        <taxon>Myxococcota</taxon>
        <taxon>Polyangia</taxon>
        <taxon>Polyangiales</taxon>
        <taxon>Polyangiaceae</taxon>
        <taxon>Sorangium</taxon>
    </lineage>
</organism>
<dbReference type="GO" id="GO:0016829">
    <property type="term" value="F:lyase activity"/>
    <property type="evidence" value="ECO:0007669"/>
    <property type="project" value="UniProtKB-KW"/>
</dbReference>
<feature type="chain" id="PRO_5010449929" evidence="2">
    <location>
        <begin position="18"/>
        <end position="561"/>
    </location>
</feature>
<feature type="signal peptide" evidence="2">
    <location>
        <begin position="1"/>
        <end position="17"/>
    </location>
</feature>
<dbReference type="EMBL" id="JEMC01001325">
    <property type="protein sequence ID" value="KYF98029.1"/>
    <property type="molecule type" value="Genomic_DNA"/>
</dbReference>
<comment type="caution">
    <text evidence="3">The sequence shown here is derived from an EMBL/GenBank/DDBJ whole genome shotgun (WGS) entry which is preliminary data.</text>
</comment>
<keyword evidence="3" id="KW-0456">Lyase</keyword>
<dbReference type="SUPFAM" id="SSF81853">
    <property type="entry name" value="Family 10 polysaccharide lyase"/>
    <property type="match status" value="1"/>
</dbReference>
<keyword evidence="2" id="KW-0732">Signal</keyword>
<feature type="compositionally biased region" description="Pro residues" evidence="1">
    <location>
        <begin position="26"/>
        <end position="40"/>
    </location>
</feature>
<protein>
    <submittedName>
        <fullName evidence="3">Pectate lyase</fullName>
    </submittedName>
</protein>
<feature type="region of interest" description="Disordered" evidence="1">
    <location>
        <begin position="19"/>
        <end position="40"/>
    </location>
</feature>
<sequence>MKRRTFAMSMLLPVVLAACGEDSDPEPGPGPGPGPGPEVPPEMVPYYEAMKRAATFMSEKVAYKGGYVWSYLPDLSQSWGEMEAFRTMLWVQPPGTPSMGHAYLDAYHATGDELFYKAAEQVALALVEAQHEAGGWNYIYDFAGEASLKDWYETIGQNGWRLEEFHHYYGNATFDDAGTAVASQLLLRMYLEKKDERFRGPLEKAIGFVTTAQYPGGGWPQRFPLMSKEEGKPDYTSLVTFNDDVAGENIKFLIMCRMALGQPELLDNIERAMGNFVAMQQPAPQPAWGLQFTLEGEPVGARTYEPTALTTHTTANNIQQLLNFYELTGDEKYIARVPEALDWLDKVKLTPELIELFPDRTHPTYIEIGTDVPLYVHRRGSNVVNGEYYFDKDPEKPIGHYGQARKLDVAAMRKRYDELKAKSPEELTAGSPLKTDEPAELPKYFSLREVSLVDLYVGRTMTTTPVTEADAQKVVSELNQEGYWPVKLTYITNPPIGPGTAEPYLEDTYATTHVGDLNDTSPYEPSKAPAGYPPKEAPTGITVESFIKNMGTLIAYVAPVQ</sequence>
<accession>A0A150T020</accession>
<evidence type="ECO:0000256" key="2">
    <source>
        <dbReference type="SAM" id="SignalP"/>
    </source>
</evidence>
<evidence type="ECO:0000313" key="4">
    <source>
        <dbReference type="Proteomes" id="UP000075515"/>
    </source>
</evidence>
<feature type="region of interest" description="Disordered" evidence="1">
    <location>
        <begin position="515"/>
        <end position="535"/>
    </location>
</feature>
<dbReference type="AlphaFoldDB" id="A0A150T020"/>
<gene>
    <name evidence="3" type="ORF">BE18_10585</name>
</gene>